<keyword evidence="8" id="KW-1185">Reference proteome</keyword>
<dbReference type="RefSeq" id="WP_337705922.1">
    <property type="nucleotide sequence ID" value="NZ_JBBEGM010000012.1"/>
</dbReference>
<feature type="domain" description="FtsK" evidence="6">
    <location>
        <begin position="245"/>
        <end position="426"/>
    </location>
</feature>
<dbReference type="InterPro" id="IPR027417">
    <property type="entry name" value="P-loop_NTPase"/>
</dbReference>
<evidence type="ECO:0000256" key="2">
    <source>
        <dbReference type="ARBA" id="ARBA00022840"/>
    </source>
</evidence>
<evidence type="ECO:0000259" key="6">
    <source>
        <dbReference type="PROSITE" id="PS50901"/>
    </source>
</evidence>
<dbReference type="PANTHER" id="PTHR22683:SF41">
    <property type="entry name" value="DNA TRANSLOCASE FTSK"/>
    <property type="match status" value="1"/>
</dbReference>
<dbReference type="SUPFAM" id="SSF52540">
    <property type="entry name" value="P-loop containing nucleoside triphosphate hydrolases"/>
    <property type="match status" value="1"/>
</dbReference>
<evidence type="ECO:0000256" key="4">
    <source>
        <dbReference type="SAM" id="MobiDB-lite"/>
    </source>
</evidence>
<keyword evidence="5" id="KW-0812">Transmembrane</keyword>
<feature type="transmembrane region" description="Helical" evidence="5">
    <location>
        <begin position="83"/>
        <end position="100"/>
    </location>
</feature>
<dbReference type="PANTHER" id="PTHR22683">
    <property type="entry name" value="SPORULATION PROTEIN RELATED"/>
    <property type="match status" value="1"/>
</dbReference>
<organism evidence="7 8">
    <name type="scientific">Actinomycetospora flava</name>
    <dbReference type="NCBI Taxonomy" id="3129232"/>
    <lineage>
        <taxon>Bacteria</taxon>
        <taxon>Bacillati</taxon>
        <taxon>Actinomycetota</taxon>
        <taxon>Actinomycetes</taxon>
        <taxon>Pseudonocardiales</taxon>
        <taxon>Pseudonocardiaceae</taxon>
        <taxon>Actinomycetospora</taxon>
    </lineage>
</organism>
<evidence type="ECO:0000313" key="8">
    <source>
        <dbReference type="Proteomes" id="UP001369736"/>
    </source>
</evidence>
<dbReference type="EMBL" id="JBBEGM010000012">
    <property type="protein sequence ID" value="MEJ2864558.1"/>
    <property type="molecule type" value="Genomic_DNA"/>
</dbReference>
<dbReference type="InterPro" id="IPR050206">
    <property type="entry name" value="FtsK/SpoIIIE/SftA"/>
</dbReference>
<keyword evidence="5" id="KW-1133">Transmembrane helix</keyword>
<proteinExistence type="predicted"/>
<name>A0ABU8MB67_9PSEU</name>
<dbReference type="Pfam" id="PF01580">
    <property type="entry name" value="FtsK_SpoIIIE"/>
    <property type="match status" value="1"/>
</dbReference>
<protein>
    <submittedName>
        <fullName evidence="7">FtsK/SpoIIIE domain-containing protein</fullName>
    </submittedName>
</protein>
<keyword evidence="1 3" id="KW-0547">Nucleotide-binding</keyword>
<evidence type="ECO:0000256" key="5">
    <source>
        <dbReference type="SAM" id="Phobius"/>
    </source>
</evidence>
<evidence type="ECO:0000313" key="7">
    <source>
        <dbReference type="EMBL" id="MEJ2864558.1"/>
    </source>
</evidence>
<accession>A0ABU8MB67</accession>
<reference evidence="7 8" key="1">
    <citation type="submission" date="2024-03" db="EMBL/GenBank/DDBJ databases">
        <title>Actinomycetospora sp. OC33-EN07, a novel actinomycete isolated from wild orchid (Aerides multiflora).</title>
        <authorList>
            <person name="Suriyachadkun C."/>
        </authorList>
    </citation>
    <scope>NUCLEOTIDE SEQUENCE [LARGE SCALE GENOMIC DNA]</scope>
    <source>
        <strain evidence="7 8">OC33-EN07</strain>
    </source>
</reference>
<sequence length="513" mass="56202">MPIGHTVGRGATIRRRADVQPTLIEPSRTFLGRLRRRGLLAVGRMFVLVVWGAVMAAWLLAYVPVLAAATALVAVVWSVQGRGAGLAVIALVGVAFYAWSRAHPETWERFVASRVWRFTRRIRYRWVWRDLLAAADVRARDAHHVIRVPRLLWVRLGRHADLLTVQLCPGVTPEHLEAAADALRAEFRALEVRVLPHQRRGWVSLRVICADTLLGTIAPPMGSETEQAPHGVDLTALHLGRREDGEPWLLRLLGRHLLVAGATGAGKSSVVASLLVALAPAIKAGTVRLIGIDPKGGMEFGLYRDLFHLLACETEEDMVRALEAAADLVAERARSLAGVVRLHTPTVDAPLIVVLVDEIASLTAYISDKALKERAKQALGRLLTKGRAVGVSVVGCVQDPRKDVLEVRNLFTTRIGLRLAEKTEVPMVLGDGARERGALCDRIPMSTPGVGYLVEDGSTVVTKVRAAYVDDEQLRWLAATYPSPSREVLPEVTDLPDKPRRRKRAAGEDREAS</sequence>
<evidence type="ECO:0000256" key="3">
    <source>
        <dbReference type="PROSITE-ProRule" id="PRU00289"/>
    </source>
</evidence>
<comment type="caution">
    <text evidence="7">The sequence shown here is derived from an EMBL/GenBank/DDBJ whole genome shotgun (WGS) entry which is preliminary data.</text>
</comment>
<dbReference type="Proteomes" id="UP001369736">
    <property type="component" value="Unassembled WGS sequence"/>
</dbReference>
<dbReference type="SMART" id="SM00382">
    <property type="entry name" value="AAA"/>
    <property type="match status" value="1"/>
</dbReference>
<gene>
    <name evidence="7" type="ORF">WCD58_25610</name>
</gene>
<feature type="region of interest" description="Disordered" evidence="4">
    <location>
        <begin position="485"/>
        <end position="513"/>
    </location>
</feature>
<keyword evidence="2 3" id="KW-0067">ATP-binding</keyword>
<evidence type="ECO:0000256" key="1">
    <source>
        <dbReference type="ARBA" id="ARBA00022741"/>
    </source>
</evidence>
<dbReference type="PROSITE" id="PS50901">
    <property type="entry name" value="FTSK"/>
    <property type="match status" value="1"/>
</dbReference>
<feature type="transmembrane region" description="Helical" evidence="5">
    <location>
        <begin position="45"/>
        <end position="77"/>
    </location>
</feature>
<keyword evidence="5" id="KW-0472">Membrane</keyword>
<feature type="binding site" evidence="3">
    <location>
        <begin position="261"/>
        <end position="268"/>
    </location>
    <ligand>
        <name>ATP</name>
        <dbReference type="ChEBI" id="CHEBI:30616"/>
    </ligand>
</feature>
<dbReference type="Gene3D" id="3.40.50.300">
    <property type="entry name" value="P-loop containing nucleotide triphosphate hydrolases"/>
    <property type="match status" value="1"/>
</dbReference>
<dbReference type="InterPro" id="IPR003593">
    <property type="entry name" value="AAA+_ATPase"/>
</dbReference>
<dbReference type="InterPro" id="IPR002543">
    <property type="entry name" value="FtsK_dom"/>
</dbReference>